<evidence type="ECO:0000313" key="2">
    <source>
        <dbReference type="Proteomes" id="UP000003922"/>
    </source>
</evidence>
<proteinExistence type="predicted"/>
<dbReference type="RefSeq" id="WP_007308417.1">
    <property type="nucleotide sequence ID" value="NZ_AADV02000233.1"/>
</dbReference>
<reference evidence="1" key="1">
    <citation type="submission" date="2004-02" db="EMBL/GenBank/DDBJ databases">
        <authorList>
            <consortium name="DOE Joint Genome Institute"/>
        </authorList>
    </citation>
    <scope>NUCLEOTIDE SEQUENCE [LARGE SCALE GENOMIC DNA]</scope>
    <source>
        <strain evidence="1">WH 8501</strain>
    </source>
</reference>
<reference evidence="1" key="2">
    <citation type="submission" date="2005-06" db="EMBL/GenBank/DDBJ databases">
        <title>Sequencing of the draft genome and assembly of Crocosphaera watsonii WH 8501.</title>
        <authorList>
            <consortium name="US DOE Joint Genome Institute (JGI-PGF)"/>
            <person name="Copeland A."/>
            <person name="Lucas S."/>
            <person name="Lapidus A."/>
            <person name="Barry K."/>
            <person name="Detter C."/>
            <person name="Glavina T."/>
            <person name="Hammon N."/>
            <person name="Israni S."/>
            <person name="Pitluck S."/>
            <person name="Richardson P."/>
        </authorList>
    </citation>
    <scope>NUCLEOTIDE SEQUENCE [LARGE SCALE GENOMIC DNA]</scope>
    <source>
        <strain evidence="1">WH 8501</strain>
    </source>
</reference>
<gene>
    <name evidence="1" type="ORF">CwatDRAFT_0252</name>
</gene>
<evidence type="ECO:0000313" key="1">
    <source>
        <dbReference type="EMBL" id="EAM47754.1"/>
    </source>
</evidence>
<dbReference type="Proteomes" id="UP000003922">
    <property type="component" value="Unassembled WGS sequence"/>
</dbReference>
<dbReference type="AlphaFoldDB" id="Q4BV22"/>
<accession>Q4BV22</accession>
<comment type="caution">
    <text evidence="1">The sequence shown here is derived from an EMBL/GenBank/DDBJ whole genome shotgun (WGS) entry which is preliminary data.</text>
</comment>
<dbReference type="EMBL" id="AADV02000233">
    <property type="protein sequence ID" value="EAM47754.1"/>
    <property type="molecule type" value="Genomic_DNA"/>
</dbReference>
<reference evidence="1" key="3">
    <citation type="submission" date="2016-12" db="EMBL/GenBank/DDBJ databases">
        <title>Annotation of the draft genome assembly of Crocosphaera watsonii WH 8501.</title>
        <authorList>
            <consortium name="US DOE Joint Genome Institute (JGI-ORNL)"/>
            <person name="Larimer F."/>
            <person name="Land M."/>
        </authorList>
    </citation>
    <scope>NUCLEOTIDE SEQUENCE</scope>
    <source>
        <strain evidence="1">WH 8501</strain>
    </source>
</reference>
<name>Q4BV22_CROWT</name>
<keyword evidence="2" id="KW-1185">Reference proteome</keyword>
<sequence length="87" mass="9494">MKELISQLQKAIESEDNLKDVQKVEALEEVEILTKAANKPEDSKLKKEAKRSSNVLAGIAKNLPHATKLVEGCNELLPAMAQLLGLS</sequence>
<protein>
    <submittedName>
        <fullName evidence="1">Uncharacterized protein</fullName>
    </submittedName>
</protein>
<dbReference type="KEGG" id="cwa:CwatDRAFT_0252"/>
<organism evidence="1 2">
    <name type="scientific">Crocosphaera watsonii WH 8501</name>
    <dbReference type="NCBI Taxonomy" id="165597"/>
    <lineage>
        <taxon>Bacteria</taxon>
        <taxon>Bacillati</taxon>
        <taxon>Cyanobacteriota</taxon>
        <taxon>Cyanophyceae</taxon>
        <taxon>Oscillatoriophycideae</taxon>
        <taxon>Chroococcales</taxon>
        <taxon>Aphanothecaceae</taxon>
        <taxon>Crocosphaera</taxon>
    </lineage>
</organism>